<dbReference type="PANTHER" id="PTHR34220">
    <property type="entry name" value="SENSOR HISTIDINE KINASE YPDA"/>
    <property type="match status" value="1"/>
</dbReference>
<dbReference type="InterPro" id="IPR010559">
    <property type="entry name" value="Sig_transdc_His_kin_internal"/>
</dbReference>
<reference evidence="3 4" key="1">
    <citation type="submission" date="2020-07" db="EMBL/GenBank/DDBJ databases">
        <title>Spirosoma foliorum sp. nov., isolated from the leaves on the Nejang mountain Korea, Republic of.</title>
        <authorList>
            <person name="Ho H."/>
            <person name="Lee Y.-J."/>
            <person name="Nurcahyanto D.-A."/>
            <person name="Kim S.-G."/>
        </authorList>
    </citation>
    <scope>NUCLEOTIDE SEQUENCE [LARGE SCALE GENOMIC DNA]</scope>
    <source>
        <strain evidence="3 4">PL0136</strain>
    </source>
</reference>
<dbReference type="AlphaFoldDB" id="A0A7G5H191"/>
<evidence type="ECO:0000313" key="3">
    <source>
        <dbReference type="EMBL" id="QMW04883.1"/>
    </source>
</evidence>
<keyword evidence="4" id="KW-1185">Reference proteome</keyword>
<sequence length="360" mass="41287">MILPSLLHRFARFVERYRPALFSRIEWWFHLASMPVMLPIGAYFIMGERYFLDPITFTVGTIVNVFVYWYTVLLFTLAVRWVIRQFPLIQHAGIRLVSMLLLVGLIMAATAVLDLWLFSLVPGTGVRFSWDALVPLWLFGSVASPIFCLALGMFYVYSQWHDRQTENEQLKREAIQQQYDALKDRVNPHFLFNSLNSVSSLIGEDTAQAERFVDQLSMVYRYMLRANTQALVPLEEELNFLEIYADLLGVRYGSSLRLMPCISPDCRQGQLPPLTLQTLIDNAIKYNSMTPVRPLIIDIKTQADRLLISNTLQRKTIRVASGSAGLSTVILNYRRLNLPEPIAEETSTQFIVSLPLLTEL</sequence>
<dbReference type="Pfam" id="PF06580">
    <property type="entry name" value="His_kinase"/>
    <property type="match status" value="1"/>
</dbReference>
<dbReference type="GO" id="GO:0016020">
    <property type="term" value="C:membrane"/>
    <property type="evidence" value="ECO:0007669"/>
    <property type="project" value="InterPro"/>
</dbReference>
<name>A0A7G5H191_9BACT</name>
<dbReference type="RefSeq" id="WP_182462235.1">
    <property type="nucleotide sequence ID" value="NZ_CP059732.1"/>
</dbReference>
<feature type="transmembrane region" description="Helical" evidence="1">
    <location>
        <begin position="136"/>
        <end position="157"/>
    </location>
</feature>
<feature type="transmembrane region" description="Helical" evidence="1">
    <location>
        <begin position="95"/>
        <end position="116"/>
    </location>
</feature>
<protein>
    <submittedName>
        <fullName evidence="3">Histidine kinase</fullName>
    </submittedName>
</protein>
<proteinExistence type="predicted"/>
<organism evidence="3 4">
    <name type="scientific">Spirosoma foliorum</name>
    <dbReference type="NCBI Taxonomy" id="2710596"/>
    <lineage>
        <taxon>Bacteria</taxon>
        <taxon>Pseudomonadati</taxon>
        <taxon>Bacteroidota</taxon>
        <taxon>Cytophagia</taxon>
        <taxon>Cytophagales</taxon>
        <taxon>Cytophagaceae</taxon>
        <taxon>Spirosoma</taxon>
    </lineage>
</organism>
<evidence type="ECO:0000313" key="4">
    <source>
        <dbReference type="Proteomes" id="UP000515369"/>
    </source>
</evidence>
<keyword evidence="3" id="KW-0808">Transferase</keyword>
<dbReference type="KEGG" id="sfol:H3H32_08230"/>
<dbReference type="InterPro" id="IPR050640">
    <property type="entry name" value="Bact_2-comp_sensor_kinase"/>
</dbReference>
<keyword evidence="1" id="KW-0472">Membrane</keyword>
<dbReference type="PANTHER" id="PTHR34220:SF7">
    <property type="entry name" value="SENSOR HISTIDINE KINASE YPDA"/>
    <property type="match status" value="1"/>
</dbReference>
<gene>
    <name evidence="3" type="ORF">H3H32_08230</name>
</gene>
<accession>A0A7G5H191</accession>
<dbReference type="GO" id="GO:0000155">
    <property type="term" value="F:phosphorelay sensor kinase activity"/>
    <property type="evidence" value="ECO:0007669"/>
    <property type="project" value="InterPro"/>
</dbReference>
<feature type="domain" description="Signal transduction histidine kinase internal region" evidence="2">
    <location>
        <begin position="178"/>
        <end position="255"/>
    </location>
</feature>
<evidence type="ECO:0000256" key="1">
    <source>
        <dbReference type="SAM" id="Phobius"/>
    </source>
</evidence>
<dbReference type="EMBL" id="CP059732">
    <property type="protein sequence ID" value="QMW04883.1"/>
    <property type="molecule type" value="Genomic_DNA"/>
</dbReference>
<keyword evidence="1" id="KW-0812">Transmembrane</keyword>
<evidence type="ECO:0000259" key="2">
    <source>
        <dbReference type="Pfam" id="PF06580"/>
    </source>
</evidence>
<feature type="transmembrane region" description="Helical" evidence="1">
    <location>
        <begin position="27"/>
        <end position="46"/>
    </location>
</feature>
<keyword evidence="3" id="KW-0418">Kinase</keyword>
<feature type="transmembrane region" description="Helical" evidence="1">
    <location>
        <begin position="66"/>
        <end position="83"/>
    </location>
</feature>
<keyword evidence="1" id="KW-1133">Transmembrane helix</keyword>
<dbReference type="Proteomes" id="UP000515369">
    <property type="component" value="Chromosome"/>
</dbReference>